<gene>
    <name evidence="2" type="ORF">BST97_00085</name>
</gene>
<dbReference type="Proteomes" id="UP000193431">
    <property type="component" value="Chromosome"/>
</dbReference>
<proteinExistence type="predicted"/>
<protein>
    <recommendedName>
        <fullName evidence="1">Polysaccharide pyruvyl transferase domain-containing protein</fullName>
    </recommendedName>
</protein>
<dbReference type="InterPro" id="IPR007345">
    <property type="entry name" value="Polysacch_pyruvyl_Trfase"/>
</dbReference>
<name>A0A1W6MG24_9FLAO</name>
<sequence length="299" mass="34764">MKLSYYKTNLNFGDELNVCLFQDILGIENVVHEPKIQWAEMIGIGSLFERLLMNKEQVRHRNKKLRKKSLLKRFKHTYHEFKKSPIEVFGTGFIHENHDLVVLSRKIDVIALRGKFSKEKLERIAGRTYSNLALGDPGLLCRELIDHAKIEKRFKLGIIPHYADKNIKAIKDLQIINKHSKIIDIQQEPYAFLQEIAQCDTIVSTAMHGLIAADSLDIPNLRLIVSNNLTGGDFKFHDYNSVFEHSDHHKIDLLRESLANEYLEDLPAYVNKFYKSRKNEVNSINNRLYDAFKNKSRFA</sequence>
<keyword evidence="3" id="KW-1185">Reference proteome</keyword>
<dbReference type="AlphaFoldDB" id="A0A1W6MG24"/>
<dbReference type="Pfam" id="PF04230">
    <property type="entry name" value="PS_pyruv_trans"/>
    <property type="match status" value="1"/>
</dbReference>
<accession>A0A1W6MG24</accession>
<reference evidence="2 3" key="1">
    <citation type="submission" date="2016-11" db="EMBL/GenBank/DDBJ databases">
        <title>Trade-off between light-utilization and light-protection in marine flavobacteria.</title>
        <authorList>
            <person name="Kumagai Y."/>
        </authorList>
    </citation>
    <scope>NUCLEOTIDE SEQUENCE [LARGE SCALE GENOMIC DNA]</scope>
    <source>
        <strain evidence="2 3">JCM 13191</strain>
    </source>
</reference>
<dbReference type="EMBL" id="CP019344">
    <property type="protein sequence ID" value="ARN76527.1"/>
    <property type="molecule type" value="Genomic_DNA"/>
</dbReference>
<evidence type="ECO:0000259" key="1">
    <source>
        <dbReference type="Pfam" id="PF04230"/>
    </source>
</evidence>
<organism evidence="2 3">
    <name type="scientific">Nonlabens spongiae</name>
    <dbReference type="NCBI Taxonomy" id="331648"/>
    <lineage>
        <taxon>Bacteria</taxon>
        <taxon>Pseudomonadati</taxon>
        <taxon>Bacteroidota</taxon>
        <taxon>Flavobacteriia</taxon>
        <taxon>Flavobacteriales</taxon>
        <taxon>Flavobacteriaceae</taxon>
        <taxon>Nonlabens</taxon>
    </lineage>
</organism>
<evidence type="ECO:0000313" key="3">
    <source>
        <dbReference type="Proteomes" id="UP000193431"/>
    </source>
</evidence>
<evidence type="ECO:0000313" key="2">
    <source>
        <dbReference type="EMBL" id="ARN76527.1"/>
    </source>
</evidence>
<feature type="domain" description="Polysaccharide pyruvyl transferase" evidence="1">
    <location>
        <begin position="80"/>
        <end position="222"/>
    </location>
</feature>
<dbReference type="RefSeq" id="WP_085765329.1">
    <property type="nucleotide sequence ID" value="NZ_CP019344.1"/>
</dbReference>
<dbReference type="STRING" id="331648.BST97_00085"/>
<dbReference type="OrthoDB" id="9803627at2"/>